<keyword evidence="3" id="KW-1185">Reference proteome</keyword>
<name>A0AAD4XB40_9MAGN</name>
<dbReference type="Proteomes" id="UP001202328">
    <property type="component" value="Unassembled WGS sequence"/>
</dbReference>
<dbReference type="EMBL" id="JAJJMB010012161">
    <property type="protein sequence ID" value="KAI3885093.1"/>
    <property type="molecule type" value="Genomic_DNA"/>
</dbReference>
<dbReference type="AlphaFoldDB" id="A0AAD4XB40"/>
<comment type="caution">
    <text evidence="2">The sequence shown here is derived from an EMBL/GenBank/DDBJ whole genome shotgun (WGS) entry which is preliminary data.</text>
</comment>
<evidence type="ECO:0000313" key="2">
    <source>
        <dbReference type="EMBL" id="KAI3885093.1"/>
    </source>
</evidence>
<evidence type="ECO:0000256" key="1">
    <source>
        <dbReference type="SAM" id="MobiDB-lite"/>
    </source>
</evidence>
<accession>A0AAD4XB40</accession>
<proteinExistence type="predicted"/>
<organism evidence="2 3">
    <name type="scientific">Papaver atlanticum</name>
    <dbReference type="NCBI Taxonomy" id="357466"/>
    <lineage>
        <taxon>Eukaryota</taxon>
        <taxon>Viridiplantae</taxon>
        <taxon>Streptophyta</taxon>
        <taxon>Embryophyta</taxon>
        <taxon>Tracheophyta</taxon>
        <taxon>Spermatophyta</taxon>
        <taxon>Magnoliopsida</taxon>
        <taxon>Ranunculales</taxon>
        <taxon>Papaveraceae</taxon>
        <taxon>Papaveroideae</taxon>
        <taxon>Papaver</taxon>
    </lineage>
</organism>
<reference evidence="2" key="1">
    <citation type="submission" date="2022-04" db="EMBL/GenBank/DDBJ databases">
        <title>A functionally conserved STORR gene fusion in Papaver species that diverged 16.8 million years ago.</title>
        <authorList>
            <person name="Catania T."/>
        </authorList>
    </citation>
    <scope>NUCLEOTIDE SEQUENCE</scope>
    <source>
        <strain evidence="2">S-188037</strain>
    </source>
</reference>
<feature type="compositionally biased region" description="Low complexity" evidence="1">
    <location>
        <begin position="82"/>
        <end position="94"/>
    </location>
</feature>
<feature type="region of interest" description="Disordered" evidence="1">
    <location>
        <begin position="52"/>
        <end position="98"/>
    </location>
</feature>
<protein>
    <submittedName>
        <fullName evidence="2">Uncharacterized protein</fullName>
    </submittedName>
</protein>
<evidence type="ECO:0000313" key="3">
    <source>
        <dbReference type="Proteomes" id="UP001202328"/>
    </source>
</evidence>
<sequence>MLQLLKPKPIELSTRKLDALAPSVSGPLPTSVHPVSESMMIRQSIPVGSMSPATVKMEPNTIPSSNFPHPPSVSHGPYQGITSLQSSPPSSTSQDMITNNDNVQEFKPVVGGLSQPMEWHQLLCLLRKMEPYMGRDKDNLCLSLNSKDTGLHQHQRHVLQFFTRMSNDDREVVLAA</sequence>
<gene>
    <name evidence="2" type="ORF">MKW98_002485</name>
</gene>